<sequence length="71" mass="7914">MAEWLWHRTSAPFAKCGRSSFSAEAIARRQALDAPLLQECIREPHHPMSGRNCKGGGYPIDCCVCRFDSCS</sequence>
<organism evidence="1 2">
    <name type="scientific">Trichonephila inaurata madagascariensis</name>
    <dbReference type="NCBI Taxonomy" id="2747483"/>
    <lineage>
        <taxon>Eukaryota</taxon>
        <taxon>Metazoa</taxon>
        <taxon>Ecdysozoa</taxon>
        <taxon>Arthropoda</taxon>
        <taxon>Chelicerata</taxon>
        <taxon>Arachnida</taxon>
        <taxon>Araneae</taxon>
        <taxon>Araneomorphae</taxon>
        <taxon>Entelegynae</taxon>
        <taxon>Araneoidea</taxon>
        <taxon>Nephilidae</taxon>
        <taxon>Trichonephila</taxon>
        <taxon>Trichonephila inaurata</taxon>
    </lineage>
</organism>
<accession>A0A8X6IQX4</accession>
<comment type="caution">
    <text evidence="1">The sequence shown here is derived from an EMBL/GenBank/DDBJ whole genome shotgun (WGS) entry which is preliminary data.</text>
</comment>
<reference evidence="1" key="1">
    <citation type="submission" date="2020-08" db="EMBL/GenBank/DDBJ databases">
        <title>Multicomponent nature underlies the extraordinary mechanical properties of spider dragline silk.</title>
        <authorList>
            <person name="Kono N."/>
            <person name="Nakamura H."/>
            <person name="Mori M."/>
            <person name="Yoshida Y."/>
            <person name="Ohtoshi R."/>
            <person name="Malay A.D."/>
            <person name="Moran D.A.P."/>
            <person name="Tomita M."/>
            <person name="Numata K."/>
            <person name="Arakawa K."/>
        </authorList>
    </citation>
    <scope>NUCLEOTIDE SEQUENCE</scope>
</reference>
<evidence type="ECO:0000313" key="1">
    <source>
        <dbReference type="EMBL" id="GFS56624.1"/>
    </source>
</evidence>
<name>A0A8X6IQX4_9ARAC</name>
<keyword evidence="2" id="KW-1185">Reference proteome</keyword>
<dbReference type="AlphaFoldDB" id="A0A8X6IQX4"/>
<evidence type="ECO:0000313" key="2">
    <source>
        <dbReference type="Proteomes" id="UP000886998"/>
    </source>
</evidence>
<dbReference type="Proteomes" id="UP000886998">
    <property type="component" value="Unassembled WGS sequence"/>
</dbReference>
<gene>
    <name evidence="1" type="ORF">TNIN_386711</name>
</gene>
<protein>
    <submittedName>
        <fullName evidence="1">Uncharacterized protein</fullName>
    </submittedName>
</protein>
<proteinExistence type="predicted"/>
<dbReference type="EMBL" id="BMAV01027136">
    <property type="protein sequence ID" value="GFS56624.1"/>
    <property type="molecule type" value="Genomic_DNA"/>
</dbReference>